<dbReference type="PANTHER" id="PTHR33562:SF14">
    <property type="entry name" value="PROTEIN QUIVER"/>
    <property type="match status" value="1"/>
</dbReference>
<comment type="subcellular location">
    <subcellularLocation>
        <location evidence="1">Membrane</location>
        <topology evidence="1">Lipid-anchor</topology>
        <topology evidence="1">GPI-anchor</topology>
    </subcellularLocation>
</comment>
<evidence type="ECO:0000256" key="8">
    <source>
        <dbReference type="ARBA" id="ARBA00023288"/>
    </source>
</evidence>
<evidence type="ECO:0000256" key="4">
    <source>
        <dbReference type="ARBA" id="ARBA00022729"/>
    </source>
</evidence>
<keyword evidence="10" id="KW-1185">Reference proteome</keyword>
<evidence type="ECO:0000256" key="5">
    <source>
        <dbReference type="ARBA" id="ARBA00022989"/>
    </source>
</evidence>
<evidence type="ECO:0000313" key="11">
    <source>
        <dbReference type="RefSeq" id="XP_023944732.2"/>
    </source>
</evidence>
<evidence type="ECO:0000256" key="9">
    <source>
        <dbReference type="SAM" id="SignalP"/>
    </source>
</evidence>
<keyword evidence="5" id="KW-1133">Transmembrane helix</keyword>
<reference evidence="11" key="1">
    <citation type="submission" date="2025-08" db="UniProtKB">
        <authorList>
            <consortium name="RefSeq"/>
        </authorList>
    </citation>
    <scope>IDENTIFICATION</scope>
</reference>
<keyword evidence="4 9" id="KW-0732">Signal</keyword>
<dbReference type="RefSeq" id="XP_023944732.2">
    <property type="nucleotide sequence ID" value="XM_024088964.2"/>
</dbReference>
<dbReference type="PANTHER" id="PTHR33562">
    <property type="entry name" value="ATILLA, ISOFORM B-RELATED-RELATED"/>
    <property type="match status" value="1"/>
</dbReference>
<accession>A0A6J1NIC4</accession>
<dbReference type="GO" id="GO:0030431">
    <property type="term" value="P:sleep"/>
    <property type="evidence" value="ECO:0007669"/>
    <property type="project" value="InterPro"/>
</dbReference>
<dbReference type="GO" id="GO:0098552">
    <property type="term" value="C:side of membrane"/>
    <property type="evidence" value="ECO:0007669"/>
    <property type="project" value="UniProtKB-KW"/>
</dbReference>
<dbReference type="GeneID" id="112050656"/>
<sequence length="152" mass="17161">MRCCGLETVIIFGLFHYGSAIVCYECNSAINTMCSDAILPENLKRNCSDHDRGVTHTLCRKIVQHVEFDVNGHMPTDRVIRSCGWDETKYKGACYHRSGFGGRQEVCSCTKDLCNSAHGHHSSIFMAFTSLVIVFVHKYVTPMACSRKRNYL</sequence>
<organism evidence="10 11">
    <name type="scientific">Bicyclus anynana</name>
    <name type="common">Squinting bush brown butterfly</name>
    <dbReference type="NCBI Taxonomy" id="110368"/>
    <lineage>
        <taxon>Eukaryota</taxon>
        <taxon>Metazoa</taxon>
        <taxon>Ecdysozoa</taxon>
        <taxon>Arthropoda</taxon>
        <taxon>Hexapoda</taxon>
        <taxon>Insecta</taxon>
        <taxon>Pterygota</taxon>
        <taxon>Neoptera</taxon>
        <taxon>Endopterygota</taxon>
        <taxon>Lepidoptera</taxon>
        <taxon>Glossata</taxon>
        <taxon>Ditrysia</taxon>
        <taxon>Papilionoidea</taxon>
        <taxon>Nymphalidae</taxon>
        <taxon>Satyrinae</taxon>
        <taxon>Satyrini</taxon>
        <taxon>Mycalesina</taxon>
        <taxon>Bicyclus</taxon>
    </lineage>
</organism>
<feature type="chain" id="PRO_5045821427" evidence="9">
    <location>
        <begin position="21"/>
        <end position="152"/>
    </location>
</feature>
<dbReference type="GO" id="GO:0032222">
    <property type="term" value="P:regulation of synaptic transmission, cholinergic"/>
    <property type="evidence" value="ECO:0007669"/>
    <property type="project" value="InterPro"/>
</dbReference>
<dbReference type="InterPro" id="IPR050975">
    <property type="entry name" value="Sleep_regulator"/>
</dbReference>
<name>A0A6J1NIC4_BICAN</name>
<proteinExistence type="predicted"/>
<dbReference type="Pfam" id="PF17064">
    <property type="entry name" value="QVR"/>
    <property type="match status" value="1"/>
</dbReference>
<dbReference type="InterPro" id="IPR031424">
    <property type="entry name" value="QVR-like"/>
</dbReference>
<evidence type="ECO:0000256" key="7">
    <source>
        <dbReference type="ARBA" id="ARBA00023180"/>
    </source>
</evidence>
<keyword evidence="7" id="KW-0325">Glycoprotein</keyword>
<dbReference type="InterPro" id="IPR045860">
    <property type="entry name" value="Snake_toxin-like_sf"/>
</dbReference>
<evidence type="ECO:0000313" key="10">
    <source>
        <dbReference type="Proteomes" id="UP001652582"/>
    </source>
</evidence>
<feature type="signal peptide" evidence="9">
    <location>
        <begin position="1"/>
        <end position="20"/>
    </location>
</feature>
<keyword evidence="8" id="KW-0449">Lipoprotein</keyword>
<keyword evidence="3" id="KW-0812">Transmembrane</keyword>
<evidence type="ECO:0000256" key="6">
    <source>
        <dbReference type="ARBA" id="ARBA00023136"/>
    </source>
</evidence>
<evidence type="ECO:0000256" key="3">
    <source>
        <dbReference type="ARBA" id="ARBA00022692"/>
    </source>
</evidence>
<evidence type="ECO:0000256" key="1">
    <source>
        <dbReference type="ARBA" id="ARBA00004589"/>
    </source>
</evidence>
<keyword evidence="2" id="KW-0336">GPI-anchor</keyword>
<protein>
    <submittedName>
        <fullName evidence="11">Uncharacterized protein LOC112050656</fullName>
    </submittedName>
</protein>
<dbReference type="Proteomes" id="UP001652582">
    <property type="component" value="Chromosome 19"/>
</dbReference>
<dbReference type="AlphaFoldDB" id="A0A6J1NIC4"/>
<keyword evidence="6" id="KW-0472">Membrane</keyword>
<gene>
    <name evidence="11" type="primary">LOC112050656</name>
</gene>
<dbReference type="OrthoDB" id="6496929at2759"/>
<dbReference type="SUPFAM" id="SSF57302">
    <property type="entry name" value="Snake toxin-like"/>
    <property type="match status" value="1"/>
</dbReference>
<evidence type="ECO:0000256" key="2">
    <source>
        <dbReference type="ARBA" id="ARBA00022622"/>
    </source>
</evidence>
<dbReference type="KEGG" id="bany:112050656"/>